<dbReference type="Gene3D" id="3.90.1200.10">
    <property type="match status" value="1"/>
</dbReference>
<dbReference type="PANTHER" id="PTHR11012">
    <property type="entry name" value="PROTEIN KINASE-LIKE DOMAIN-CONTAINING"/>
    <property type="match status" value="1"/>
</dbReference>
<dbReference type="Proteomes" id="UP000594454">
    <property type="component" value="Chromosome 3"/>
</dbReference>
<accession>A0A7R8UMS8</accession>
<keyword evidence="3" id="KW-1185">Reference proteome</keyword>
<dbReference type="AlphaFoldDB" id="A0A7R8UMS8"/>
<sequence length="418" mass="48051">MSDTEEESTSSENWLINSEWIQDFLRDYHKQNGEFLVKDYHVSNGSSNGVNNLSEVLAVKIDYEFKNEDQHLDLFIKLLPHDPFSRYFVTEAQFDLREIKFYTQILPDLIDFEKRNLIPSAESMFIAVPKCYHTTYTLTSHLDNPHASPEPPESILVLEDMRPRGYKSAHFTQGLNLDEARSAIRSISVVHALSLAMKLKDKIDLNEKYPFLFQISKASDSYQQLVEQGLPQLTRFLQKREGRDNEISALNDIRNKTRNIIENLLQPIEPMGLITHTDFWCNNLLLKDGGDSSAVDNCIILDWQMVTYSRPTNDIALLLISSLPSSVRRANMTKLLDFYYECLSENLAKISVDLENDLGYSRHKLEADYRKSQLLALLLCIGSVDIALGNENAEQRFLDVLEDFYKDGILSSDFLNDN</sequence>
<reference evidence="2 3" key="1">
    <citation type="submission" date="2020-11" db="EMBL/GenBank/DDBJ databases">
        <authorList>
            <person name="Wallbank WR R."/>
            <person name="Pardo Diaz C."/>
            <person name="Kozak K."/>
            <person name="Martin S."/>
            <person name="Jiggins C."/>
            <person name="Moest M."/>
            <person name="Warren A I."/>
            <person name="Generalovic N T."/>
            <person name="Byers J.R.P. K."/>
            <person name="Montejo-Kovacevich G."/>
            <person name="Yen C E."/>
        </authorList>
    </citation>
    <scope>NUCLEOTIDE SEQUENCE [LARGE SCALE GENOMIC DNA]</scope>
</reference>
<feature type="domain" description="CHK kinase-like" evidence="1">
    <location>
        <begin position="156"/>
        <end position="349"/>
    </location>
</feature>
<dbReference type="InterPro" id="IPR004119">
    <property type="entry name" value="EcKL"/>
</dbReference>
<name>A0A7R8UMS8_HERIL</name>
<dbReference type="Pfam" id="PF02958">
    <property type="entry name" value="EcKL"/>
    <property type="match status" value="1"/>
</dbReference>
<evidence type="ECO:0000313" key="2">
    <source>
        <dbReference type="EMBL" id="CAD7083762.1"/>
    </source>
</evidence>
<dbReference type="InParanoid" id="A0A7R8UMS8"/>
<dbReference type="OrthoDB" id="191037at2759"/>
<evidence type="ECO:0000259" key="1">
    <source>
        <dbReference type="SMART" id="SM00587"/>
    </source>
</evidence>
<dbReference type="EMBL" id="LR899011">
    <property type="protein sequence ID" value="CAD7083762.1"/>
    <property type="molecule type" value="Genomic_DNA"/>
</dbReference>
<evidence type="ECO:0000313" key="3">
    <source>
        <dbReference type="Proteomes" id="UP000594454"/>
    </source>
</evidence>
<dbReference type="PANTHER" id="PTHR11012:SF58">
    <property type="entry name" value="CHK KINASE-LIKE DOMAIN-CONTAINING PROTEIN"/>
    <property type="match status" value="1"/>
</dbReference>
<dbReference type="SMART" id="SM00587">
    <property type="entry name" value="CHK"/>
    <property type="match status" value="1"/>
</dbReference>
<dbReference type="InterPro" id="IPR015897">
    <property type="entry name" value="CHK_kinase-like"/>
</dbReference>
<dbReference type="SUPFAM" id="SSF56112">
    <property type="entry name" value="Protein kinase-like (PK-like)"/>
    <property type="match status" value="1"/>
</dbReference>
<gene>
    <name evidence="2" type="ORF">HERILL_LOCUS6697</name>
</gene>
<proteinExistence type="predicted"/>
<protein>
    <recommendedName>
        <fullName evidence="1">CHK kinase-like domain-containing protein</fullName>
    </recommendedName>
</protein>
<organism evidence="2 3">
    <name type="scientific">Hermetia illucens</name>
    <name type="common">Black soldier fly</name>
    <dbReference type="NCBI Taxonomy" id="343691"/>
    <lineage>
        <taxon>Eukaryota</taxon>
        <taxon>Metazoa</taxon>
        <taxon>Ecdysozoa</taxon>
        <taxon>Arthropoda</taxon>
        <taxon>Hexapoda</taxon>
        <taxon>Insecta</taxon>
        <taxon>Pterygota</taxon>
        <taxon>Neoptera</taxon>
        <taxon>Endopterygota</taxon>
        <taxon>Diptera</taxon>
        <taxon>Brachycera</taxon>
        <taxon>Stratiomyomorpha</taxon>
        <taxon>Stratiomyidae</taxon>
        <taxon>Hermetiinae</taxon>
        <taxon>Hermetia</taxon>
    </lineage>
</organism>
<dbReference type="InterPro" id="IPR011009">
    <property type="entry name" value="Kinase-like_dom_sf"/>
</dbReference>
<dbReference type="OMA" id="IKFYTQV"/>